<dbReference type="Gene3D" id="1.10.579.10">
    <property type="entry name" value="DNA Cyclobutane Dipyrimidine Photolyase, subunit A, domain 3"/>
    <property type="match status" value="1"/>
</dbReference>
<protein>
    <submittedName>
        <fullName evidence="7">CRY2 protein</fullName>
    </submittedName>
</protein>
<proteinExistence type="inferred from homology"/>
<dbReference type="GO" id="GO:0003677">
    <property type="term" value="F:DNA binding"/>
    <property type="evidence" value="ECO:0007669"/>
    <property type="project" value="TreeGrafter"/>
</dbReference>
<evidence type="ECO:0000256" key="3">
    <source>
        <dbReference type="ARBA" id="ARBA00022630"/>
    </source>
</evidence>
<evidence type="ECO:0000313" key="7">
    <source>
        <dbReference type="EMBL" id="CAE7868920.1"/>
    </source>
</evidence>
<comment type="similarity">
    <text evidence="2">Belongs to the DNA photolyase class-1 family.</text>
</comment>
<name>A0A813AI56_9DINO</name>
<dbReference type="InterPro" id="IPR036134">
    <property type="entry name" value="Crypto/Photolyase_FAD-like_sf"/>
</dbReference>
<evidence type="ECO:0000256" key="2">
    <source>
        <dbReference type="ARBA" id="ARBA00005862"/>
    </source>
</evidence>
<dbReference type="SUPFAM" id="SSF48173">
    <property type="entry name" value="Cryptochrome/photolyase FAD-binding domain"/>
    <property type="match status" value="1"/>
</dbReference>
<keyword evidence="8" id="KW-1185">Reference proteome</keyword>
<dbReference type="InterPro" id="IPR002081">
    <property type="entry name" value="Cryptochrome/DNA_photolyase_1"/>
</dbReference>
<dbReference type="GO" id="GO:0071949">
    <property type="term" value="F:FAD binding"/>
    <property type="evidence" value="ECO:0007669"/>
    <property type="project" value="TreeGrafter"/>
</dbReference>
<dbReference type="GO" id="GO:0005634">
    <property type="term" value="C:nucleus"/>
    <property type="evidence" value="ECO:0007669"/>
    <property type="project" value="TreeGrafter"/>
</dbReference>
<evidence type="ECO:0000256" key="4">
    <source>
        <dbReference type="ARBA" id="ARBA00022827"/>
    </source>
</evidence>
<comment type="caution">
    <text evidence="7">The sequence shown here is derived from an EMBL/GenBank/DDBJ whole genome shotgun (WGS) entry which is preliminary data.</text>
</comment>
<dbReference type="EMBL" id="CAJNJA010059896">
    <property type="protein sequence ID" value="CAE7868920.1"/>
    <property type="molecule type" value="Genomic_DNA"/>
</dbReference>
<dbReference type="OrthoDB" id="435881at2759"/>
<sequence>MVAIYDHGNDSESCSGNWNCKDFEARAAQVNAAKSCDPEGHYVRRWLPFLAGCPTEYIHRPWEMPLRVARPLGLPKLEPLVRDLDAARRAHCRQVLEVRRKHPEMVSRTGHEWLRLGGGLLAKLVTRQEFRTETEDFIFYQGPRQKGSKGGSKGAGLDAGRSVLAEEVQKHESDTFGPGL</sequence>
<dbReference type="Proteomes" id="UP000601435">
    <property type="component" value="Unassembled WGS sequence"/>
</dbReference>
<dbReference type="GO" id="GO:0005737">
    <property type="term" value="C:cytoplasm"/>
    <property type="evidence" value="ECO:0007669"/>
    <property type="project" value="TreeGrafter"/>
</dbReference>
<dbReference type="GO" id="GO:0003904">
    <property type="term" value="F:deoxyribodipyrimidine photo-lyase activity"/>
    <property type="evidence" value="ECO:0007669"/>
    <property type="project" value="TreeGrafter"/>
</dbReference>
<organism evidence="7 8">
    <name type="scientific">Symbiodinium necroappetens</name>
    <dbReference type="NCBI Taxonomy" id="1628268"/>
    <lineage>
        <taxon>Eukaryota</taxon>
        <taxon>Sar</taxon>
        <taxon>Alveolata</taxon>
        <taxon>Dinophyceae</taxon>
        <taxon>Suessiales</taxon>
        <taxon>Symbiodiniaceae</taxon>
        <taxon>Symbiodinium</taxon>
    </lineage>
</organism>
<dbReference type="AlphaFoldDB" id="A0A813AI56"/>
<feature type="region of interest" description="Disordered" evidence="5">
    <location>
        <begin position="141"/>
        <end position="180"/>
    </location>
</feature>
<comment type="cofactor">
    <cofactor evidence="1">
        <name>FAD</name>
        <dbReference type="ChEBI" id="CHEBI:57692"/>
    </cofactor>
</comment>
<keyword evidence="4" id="KW-0274">FAD</keyword>
<reference evidence="7" key="1">
    <citation type="submission" date="2021-02" db="EMBL/GenBank/DDBJ databases">
        <authorList>
            <person name="Dougan E. K."/>
            <person name="Rhodes N."/>
            <person name="Thang M."/>
            <person name="Chan C."/>
        </authorList>
    </citation>
    <scope>NUCLEOTIDE SEQUENCE</scope>
</reference>
<dbReference type="GO" id="GO:0032922">
    <property type="term" value="P:circadian regulation of gene expression"/>
    <property type="evidence" value="ECO:0007669"/>
    <property type="project" value="TreeGrafter"/>
</dbReference>
<accession>A0A813AI56</accession>
<dbReference type="GO" id="GO:0043153">
    <property type="term" value="P:entrainment of circadian clock by photoperiod"/>
    <property type="evidence" value="ECO:0007669"/>
    <property type="project" value="TreeGrafter"/>
</dbReference>
<dbReference type="PANTHER" id="PTHR11455">
    <property type="entry name" value="CRYPTOCHROME"/>
    <property type="match status" value="1"/>
</dbReference>
<dbReference type="InterPro" id="IPR005101">
    <property type="entry name" value="Cryptochr/Photolyase_FAD-bd"/>
</dbReference>
<keyword evidence="3" id="KW-0285">Flavoprotein</keyword>
<evidence type="ECO:0000256" key="5">
    <source>
        <dbReference type="SAM" id="MobiDB-lite"/>
    </source>
</evidence>
<evidence type="ECO:0000259" key="6">
    <source>
        <dbReference type="Pfam" id="PF03441"/>
    </source>
</evidence>
<gene>
    <name evidence="7" type="primary">CRY2</name>
    <name evidence="7" type="ORF">SNEC2469_LOCUS27979</name>
</gene>
<dbReference type="PANTHER" id="PTHR11455:SF18">
    <property type="entry name" value="SI:CH1073-390K14.1"/>
    <property type="match status" value="1"/>
</dbReference>
<feature type="domain" description="Cryptochrome/DNA photolyase FAD-binding" evidence="6">
    <location>
        <begin position="28"/>
        <end position="70"/>
    </location>
</feature>
<dbReference type="Pfam" id="PF03441">
    <property type="entry name" value="FAD_binding_7"/>
    <property type="match status" value="1"/>
</dbReference>
<evidence type="ECO:0000313" key="8">
    <source>
        <dbReference type="Proteomes" id="UP000601435"/>
    </source>
</evidence>
<evidence type="ECO:0000256" key="1">
    <source>
        <dbReference type="ARBA" id="ARBA00001974"/>
    </source>
</evidence>